<accession>A0A395RLT6</accession>
<gene>
    <name evidence="9" type="ORF">FLONG3_10643</name>
</gene>
<feature type="transmembrane region" description="Helical" evidence="7">
    <location>
        <begin position="410"/>
        <end position="432"/>
    </location>
</feature>
<evidence type="ECO:0000313" key="10">
    <source>
        <dbReference type="Proteomes" id="UP000266234"/>
    </source>
</evidence>
<feature type="transmembrane region" description="Helical" evidence="7">
    <location>
        <begin position="220"/>
        <end position="244"/>
    </location>
</feature>
<dbReference type="OrthoDB" id="440553at2759"/>
<dbReference type="Gene3D" id="1.20.1250.20">
    <property type="entry name" value="MFS general substrate transporter like domains"/>
    <property type="match status" value="1"/>
</dbReference>
<proteinExistence type="predicted"/>
<feature type="transmembrane region" description="Helical" evidence="7">
    <location>
        <begin position="343"/>
        <end position="363"/>
    </location>
</feature>
<feature type="domain" description="Major facilitator superfamily (MFS) profile" evidence="8">
    <location>
        <begin position="69"/>
        <end position="554"/>
    </location>
</feature>
<evidence type="ECO:0000256" key="4">
    <source>
        <dbReference type="ARBA" id="ARBA00023136"/>
    </source>
</evidence>
<dbReference type="SUPFAM" id="SSF103473">
    <property type="entry name" value="MFS general substrate transporter"/>
    <property type="match status" value="2"/>
</dbReference>
<dbReference type="Gene3D" id="1.20.1720.10">
    <property type="entry name" value="Multidrug resistance protein D"/>
    <property type="match status" value="1"/>
</dbReference>
<dbReference type="PROSITE" id="PS50850">
    <property type="entry name" value="MFS"/>
    <property type="match status" value="1"/>
</dbReference>
<evidence type="ECO:0000256" key="1">
    <source>
        <dbReference type="ARBA" id="ARBA00004141"/>
    </source>
</evidence>
<keyword evidence="5" id="KW-0325">Glycoprotein</keyword>
<evidence type="ECO:0000256" key="6">
    <source>
        <dbReference type="SAM" id="MobiDB-lite"/>
    </source>
</evidence>
<keyword evidence="2 7" id="KW-0812">Transmembrane</keyword>
<evidence type="ECO:0000256" key="3">
    <source>
        <dbReference type="ARBA" id="ARBA00022989"/>
    </source>
</evidence>
<comment type="caution">
    <text evidence="9">The sequence shown here is derived from an EMBL/GenBank/DDBJ whole genome shotgun (WGS) entry which is preliminary data.</text>
</comment>
<dbReference type="GO" id="GO:0005886">
    <property type="term" value="C:plasma membrane"/>
    <property type="evidence" value="ECO:0007669"/>
    <property type="project" value="TreeGrafter"/>
</dbReference>
<dbReference type="PRINTS" id="PR01036">
    <property type="entry name" value="TCRTETB"/>
</dbReference>
<feature type="transmembrane region" description="Helical" evidence="7">
    <location>
        <begin position="159"/>
        <end position="180"/>
    </location>
</feature>
<evidence type="ECO:0000256" key="5">
    <source>
        <dbReference type="ARBA" id="ARBA00023180"/>
    </source>
</evidence>
<dbReference type="Proteomes" id="UP000266234">
    <property type="component" value="Unassembled WGS sequence"/>
</dbReference>
<feature type="transmembrane region" description="Helical" evidence="7">
    <location>
        <begin position="300"/>
        <end position="322"/>
    </location>
</feature>
<feature type="transmembrane region" description="Helical" evidence="7">
    <location>
        <begin position="135"/>
        <end position="153"/>
    </location>
</feature>
<dbReference type="Pfam" id="PF07690">
    <property type="entry name" value="MFS_1"/>
    <property type="match status" value="1"/>
</dbReference>
<protein>
    <recommendedName>
        <fullName evidence="8">Major facilitator superfamily (MFS) profile domain-containing protein</fullName>
    </recommendedName>
</protein>
<dbReference type="EMBL" id="PXOG01000321">
    <property type="protein sequence ID" value="RGP61088.1"/>
    <property type="molecule type" value="Genomic_DNA"/>
</dbReference>
<feature type="transmembrane region" description="Helical" evidence="7">
    <location>
        <begin position="192"/>
        <end position="214"/>
    </location>
</feature>
<sequence length="558" mass="60433">MLHRTSQAQEPWRDALTDSDATKTEQGPPPNNNKRSAQATDNVLVPDQEQLADGNNETKYIKGWRFYCLTAALWLSLFLSTLETTIVSTSLVSITDALNGFILRDWIVTSYLLTYTGFLTIYAKLSDVFGKKTMLLLALLIFTVFSGLCGATDNVVDLIILRAFQGVGASGIYSMILAIAPVLVPMDKYAKYMGIVSTVFVTASILGPILGGVISQHSTWRWVFLLNVPGGVLAFVLVAIFLPASDQSSRLSLIQAMKSKVKRSNWARVDYLGIVLLLSSSVLLVFALEEGGTRYSWNSAVVISTLVIAIVFFIAFGAWEVYVERSSNKQEPVFPPSICNDRICSAMLLTTCFVGFPFVSMVVNIPQRAQAVYGMSPSQAGISLLPMMLSSPVATVLSGYLTGNAKFPPVYPIVVAAALQVLGVGLMCSLPTDSTDMPTAQYGYEILMGLGFGLGLTTVLSFARIVVSETNLLSLAICATILNNHLKPSLADIVSAEELTAILDSVSVISSLDPTQQLAVRRVFAQGYNLQNIFMTAMAAAGLIASLFLWEKNPRKAE</sequence>
<feature type="transmembrane region" description="Helical" evidence="7">
    <location>
        <begin position="444"/>
        <end position="467"/>
    </location>
</feature>
<feature type="transmembrane region" description="Helical" evidence="7">
    <location>
        <begin position="383"/>
        <end position="403"/>
    </location>
</feature>
<dbReference type="InterPro" id="IPR020846">
    <property type="entry name" value="MFS_dom"/>
</dbReference>
<keyword evidence="4 7" id="KW-0472">Membrane</keyword>
<reference evidence="9 10" key="1">
    <citation type="journal article" date="2018" name="PLoS Pathog.">
        <title>Evolution of structural diversity of trichothecenes, a family of toxins produced by plant pathogenic and entomopathogenic fungi.</title>
        <authorList>
            <person name="Proctor R.H."/>
            <person name="McCormick S.P."/>
            <person name="Kim H.S."/>
            <person name="Cardoza R.E."/>
            <person name="Stanley A.M."/>
            <person name="Lindo L."/>
            <person name="Kelly A."/>
            <person name="Brown D.W."/>
            <person name="Lee T."/>
            <person name="Vaughan M.M."/>
            <person name="Alexander N.J."/>
            <person name="Busman M."/>
            <person name="Gutierrez S."/>
        </authorList>
    </citation>
    <scope>NUCLEOTIDE SEQUENCE [LARGE SCALE GENOMIC DNA]</scope>
    <source>
        <strain evidence="9 10">NRRL 20695</strain>
    </source>
</reference>
<dbReference type="GO" id="GO:0022857">
    <property type="term" value="F:transmembrane transporter activity"/>
    <property type="evidence" value="ECO:0007669"/>
    <property type="project" value="InterPro"/>
</dbReference>
<feature type="transmembrane region" description="Helical" evidence="7">
    <location>
        <begin position="530"/>
        <end position="550"/>
    </location>
</feature>
<evidence type="ECO:0000256" key="2">
    <source>
        <dbReference type="ARBA" id="ARBA00022692"/>
    </source>
</evidence>
<feature type="compositionally biased region" description="Basic and acidic residues" evidence="6">
    <location>
        <begin position="11"/>
        <end position="23"/>
    </location>
</feature>
<dbReference type="AlphaFoldDB" id="A0A395RLT6"/>
<organism evidence="9 10">
    <name type="scientific">Fusarium longipes</name>
    <dbReference type="NCBI Taxonomy" id="694270"/>
    <lineage>
        <taxon>Eukaryota</taxon>
        <taxon>Fungi</taxon>
        <taxon>Dikarya</taxon>
        <taxon>Ascomycota</taxon>
        <taxon>Pezizomycotina</taxon>
        <taxon>Sordariomycetes</taxon>
        <taxon>Hypocreomycetidae</taxon>
        <taxon>Hypocreales</taxon>
        <taxon>Nectriaceae</taxon>
        <taxon>Fusarium</taxon>
    </lineage>
</organism>
<feature type="transmembrane region" description="Helical" evidence="7">
    <location>
        <begin position="66"/>
        <end position="86"/>
    </location>
</feature>
<dbReference type="InterPro" id="IPR036259">
    <property type="entry name" value="MFS_trans_sf"/>
</dbReference>
<keyword evidence="3 7" id="KW-1133">Transmembrane helix</keyword>
<evidence type="ECO:0000256" key="7">
    <source>
        <dbReference type="SAM" id="Phobius"/>
    </source>
</evidence>
<dbReference type="InterPro" id="IPR011701">
    <property type="entry name" value="MFS"/>
</dbReference>
<feature type="transmembrane region" description="Helical" evidence="7">
    <location>
        <begin position="265"/>
        <end position="288"/>
    </location>
</feature>
<feature type="region of interest" description="Disordered" evidence="6">
    <location>
        <begin position="1"/>
        <end position="40"/>
    </location>
</feature>
<comment type="subcellular location">
    <subcellularLocation>
        <location evidence="1">Membrane</location>
        <topology evidence="1">Multi-pass membrane protein</topology>
    </subcellularLocation>
</comment>
<name>A0A395RLT6_9HYPO</name>
<dbReference type="PANTHER" id="PTHR23501:SF43">
    <property type="entry name" value="MULTIDRUG TRANSPORTER, PUTATIVE (AFU_ORTHOLOGUE AFUA_6G03040)-RELATED"/>
    <property type="match status" value="1"/>
</dbReference>
<evidence type="ECO:0000259" key="8">
    <source>
        <dbReference type="PROSITE" id="PS50850"/>
    </source>
</evidence>
<evidence type="ECO:0000313" key="9">
    <source>
        <dbReference type="EMBL" id="RGP61088.1"/>
    </source>
</evidence>
<dbReference type="PANTHER" id="PTHR23501">
    <property type="entry name" value="MAJOR FACILITATOR SUPERFAMILY"/>
    <property type="match status" value="1"/>
</dbReference>
<keyword evidence="10" id="KW-1185">Reference proteome</keyword>
<feature type="transmembrane region" description="Helical" evidence="7">
    <location>
        <begin position="106"/>
        <end position="123"/>
    </location>
</feature>